<feature type="non-terminal residue" evidence="2">
    <location>
        <position position="90"/>
    </location>
</feature>
<evidence type="ECO:0000256" key="1">
    <source>
        <dbReference type="SAM" id="MobiDB-lite"/>
    </source>
</evidence>
<feature type="non-terminal residue" evidence="2">
    <location>
        <position position="1"/>
    </location>
</feature>
<name>A0A699XF45_TANCI</name>
<accession>A0A699XF45</accession>
<dbReference type="EMBL" id="BKCJ011831441">
    <property type="protein sequence ID" value="GFD56608.1"/>
    <property type="molecule type" value="Genomic_DNA"/>
</dbReference>
<comment type="caution">
    <text evidence="2">The sequence shown here is derived from an EMBL/GenBank/DDBJ whole genome shotgun (WGS) entry which is preliminary data.</text>
</comment>
<feature type="region of interest" description="Disordered" evidence="1">
    <location>
        <begin position="64"/>
        <end position="90"/>
    </location>
</feature>
<gene>
    <name evidence="2" type="ORF">Tci_928577</name>
</gene>
<proteinExistence type="predicted"/>
<dbReference type="AlphaFoldDB" id="A0A699XF45"/>
<reference evidence="2" key="1">
    <citation type="journal article" date="2019" name="Sci. Rep.">
        <title>Draft genome of Tanacetum cinerariifolium, the natural source of mosquito coil.</title>
        <authorList>
            <person name="Yamashiro T."/>
            <person name="Shiraishi A."/>
            <person name="Satake H."/>
            <person name="Nakayama K."/>
        </authorList>
    </citation>
    <scope>NUCLEOTIDE SEQUENCE</scope>
</reference>
<organism evidence="2">
    <name type="scientific">Tanacetum cinerariifolium</name>
    <name type="common">Dalmatian daisy</name>
    <name type="synonym">Chrysanthemum cinerariifolium</name>
    <dbReference type="NCBI Taxonomy" id="118510"/>
    <lineage>
        <taxon>Eukaryota</taxon>
        <taxon>Viridiplantae</taxon>
        <taxon>Streptophyta</taxon>
        <taxon>Embryophyta</taxon>
        <taxon>Tracheophyta</taxon>
        <taxon>Spermatophyta</taxon>
        <taxon>Magnoliopsida</taxon>
        <taxon>eudicotyledons</taxon>
        <taxon>Gunneridae</taxon>
        <taxon>Pentapetalae</taxon>
        <taxon>asterids</taxon>
        <taxon>campanulids</taxon>
        <taxon>Asterales</taxon>
        <taxon>Asteraceae</taxon>
        <taxon>Asteroideae</taxon>
        <taxon>Anthemideae</taxon>
        <taxon>Anthemidinae</taxon>
        <taxon>Tanacetum</taxon>
    </lineage>
</organism>
<feature type="region of interest" description="Disordered" evidence="1">
    <location>
        <begin position="1"/>
        <end position="30"/>
    </location>
</feature>
<feature type="compositionally biased region" description="Basic and acidic residues" evidence="1">
    <location>
        <begin position="64"/>
        <end position="82"/>
    </location>
</feature>
<protein>
    <submittedName>
        <fullName evidence="2">Uncharacterized protein</fullName>
    </submittedName>
</protein>
<sequence>AVDAATKESVSTPPKDGPPFPQEDAPAAKKEEIAKQEVVQTPEELEAQLERDELQLLVEKHAAKVRRESRRQVTKFETDRRVLRAQSHHM</sequence>
<evidence type="ECO:0000313" key="2">
    <source>
        <dbReference type="EMBL" id="GFD56608.1"/>
    </source>
</evidence>